<evidence type="ECO:0000313" key="3">
    <source>
        <dbReference type="Proteomes" id="UP001597282"/>
    </source>
</evidence>
<dbReference type="InterPro" id="IPR051599">
    <property type="entry name" value="Cell_Envelope_Assoc"/>
</dbReference>
<organism evidence="2 3">
    <name type="scientific">Kroppenstedtia sanguinis</name>
    <dbReference type="NCBI Taxonomy" id="1380684"/>
    <lineage>
        <taxon>Bacteria</taxon>
        <taxon>Bacillati</taxon>
        <taxon>Bacillota</taxon>
        <taxon>Bacilli</taxon>
        <taxon>Bacillales</taxon>
        <taxon>Thermoactinomycetaceae</taxon>
        <taxon>Kroppenstedtia</taxon>
    </lineage>
</organism>
<reference evidence="3" key="1">
    <citation type="journal article" date="2019" name="Int. J. Syst. Evol. Microbiol.">
        <title>The Global Catalogue of Microorganisms (GCM) 10K type strain sequencing project: providing services to taxonomists for standard genome sequencing and annotation.</title>
        <authorList>
            <consortium name="The Broad Institute Genomics Platform"/>
            <consortium name="The Broad Institute Genome Sequencing Center for Infectious Disease"/>
            <person name="Wu L."/>
            <person name="Ma J."/>
        </authorList>
    </citation>
    <scope>NUCLEOTIDE SEQUENCE [LARGE SCALE GENOMIC DNA]</scope>
    <source>
        <strain evidence="3">S1</strain>
    </source>
</reference>
<dbReference type="Proteomes" id="UP001597282">
    <property type="component" value="Unassembled WGS sequence"/>
</dbReference>
<dbReference type="Pfam" id="PF02698">
    <property type="entry name" value="DUF218"/>
    <property type="match status" value="1"/>
</dbReference>
<dbReference type="RefSeq" id="WP_380162966.1">
    <property type="nucleotide sequence ID" value="NZ_JBHTNU010000002.1"/>
</dbReference>
<dbReference type="CDD" id="cd06259">
    <property type="entry name" value="YdcF-like"/>
    <property type="match status" value="1"/>
</dbReference>
<evidence type="ECO:0000259" key="1">
    <source>
        <dbReference type="Pfam" id="PF02698"/>
    </source>
</evidence>
<accession>A0ABW4C6U1</accession>
<dbReference type="PANTHER" id="PTHR30336">
    <property type="entry name" value="INNER MEMBRANE PROTEIN, PROBABLE PERMEASE"/>
    <property type="match status" value="1"/>
</dbReference>
<feature type="domain" description="DUF218" evidence="1">
    <location>
        <begin position="41"/>
        <end position="174"/>
    </location>
</feature>
<sequence>MKKRWLAGGVILCLIFALLCIPFWVQTSRYDDVQVADHPRDAALILGAALWDSQPSPALRERLEIALDLYNKGQVQWIICSGGMGGDHEISEAEGMKRYLVERGVSPKDLLLEEKSTNTKENLHYSKKHLHAKGIQNIYLVTHDYHMNRALSLARDTGIVAEPAPVHSHVLFAPYYKARECLSIIKYYLTK</sequence>
<dbReference type="PANTHER" id="PTHR30336:SF20">
    <property type="entry name" value="DUF218 DOMAIN-CONTAINING PROTEIN"/>
    <property type="match status" value="1"/>
</dbReference>
<dbReference type="Gene3D" id="3.40.50.620">
    <property type="entry name" value="HUPs"/>
    <property type="match status" value="1"/>
</dbReference>
<name>A0ABW4C6U1_9BACL</name>
<evidence type="ECO:0000313" key="2">
    <source>
        <dbReference type="EMBL" id="MFD1425964.1"/>
    </source>
</evidence>
<proteinExistence type="predicted"/>
<dbReference type="InterPro" id="IPR003848">
    <property type="entry name" value="DUF218"/>
</dbReference>
<protein>
    <submittedName>
        <fullName evidence="2">YdcF family protein</fullName>
    </submittedName>
</protein>
<keyword evidence="3" id="KW-1185">Reference proteome</keyword>
<dbReference type="EMBL" id="JBHTNU010000002">
    <property type="protein sequence ID" value="MFD1425964.1"/>
    <property type="molecule type" value="Genomic_DNA"/>
</dbReference>
<dbReference type="InterPro" id="IPR014729">
    <property type="entry name" value="Rossmann-like_a/b/a_fold"/>
</dbReference>
<comment type="caution">
    <text evidence="2">The sequence shown here is derived from an EMBL/GenBank/DDBJ whole genome shotgun (WGS) entry which is preliminary data.</text>
</comment>
<gene>
    <name evidence="2" type="ORF">ACFQ4Y_03315</name>
</gene>